<dbReference type="EMBL" id="LR797129">
    <property type="protein sequence ID" value="CAB4188589.1"/>
    <property type="molecule type" value="Genomic_DNA"/>
</dbReference>
<gene>
    <name evidence="1" type="ORF">UFOVP1175_39</name>
</gene>
<proteinExistence type="predicted"/>
<evidence type="ECO:0000313" key="1">
    <source>
        <dbReference type="EMBL" id="CAB4188589.1"/>
    </source>
</evidence>
<organism evidence="1">
    <name type="scientific">uncultured Caudovirales phage</name>
    <dbReference type="NCBI Taxonomy" id="2100421"/>
    <lineage>
        <taxon>Viruses</taxon>
        <taxon>Duplodnaviria</taxon>
        <taxon>Heunggongvirae</taxon>
        <taxon>Uroviricota</taxon>
        <taxon>Caudoviricetes</taxon>
        <taxon>Peduoviridae</taxon>
        <taxon>Maltschvirus</taxon>
        <taxon>Maltschvirus maltsch</taxon>
    </lineage>
</organism>
<accession>A0A6J5QV95</accession>
<name>A0A6J5QV95_9CAUD</name>
<sequence length="110" mass="12491">MAYNFQKSDVKKAIQGSGGYISEIARRLKCDWHTADKYIKEFELSEDLVIEDERATDRAEIKLMEAIEEGEIAAIIFRLKTKGKKRGYVERQEVTGAGGDKVIIQVHSDL</sequence>
<protein>
    <submittedName>
        <fullName evidence="1">Uncharacterized protein</fullName>
    </submittedName>
</protein>
<reference evidence="1" key="1">
    <citation type="submission" date="2020-05" db="EMBL/GenBank/DDBJ databases">
        <authorList>
            <person name="Chiriac C."/>
            <person name="Salcher M."/>
            <person name="Ghai R."/>
            <person name="Kavagutti S V."/>
        </authorList>
    </citation>
    <scope>NUCLEOTIDE SEQUENCE</scope>
</reference>